<evidence type="ECO:0000313" key="1">
    <source>
        <dbReference type="EMBL" id="ONM06685.1"/>
    </source>
</evidence>
<dbReference type="EMBL" id="CM007647">
    <property type="protein sequence ID" value="ONM06684.1"/>
    <property type="molecule type" value="Genomic_DNA"/>
</dbReference>
<dbReference type="EMBL" id="CM007647">
    <property type="protein sequence ID" value="ONM06685.1"/>
    <property type="molecule type" value="Genomic_DNA"/>
</dbReference>
<dbReference type="eggNOG" id="KOG0062">
    <property type="taxonomic scope" value="Eukaryota"/>
</dbReference>
<organism evidence="1">
    <name type="scientific">Zea mays</name>
    <name type="common">Maize</name>
    <dbReference type="NCBI Taxonomy" id="4577"/>
    <lineage>
        <taxon>Eukaryota</taxon>
        <taxon>Viridiplantae</taxon>
        <taxon>Streptophyta</taxon>
        <taxon>Embryophyta</taxon>
        <taxon>Tracheophyta</taxon>
        <taxon>Spermatophyta</taxon>
        <taxon>Magnoliopsida</taxon>
        <taxon>Liliopsida</taxon>
        <taxon>Poales</taxon>
        <taxon>Poaceae</taxon>
        <taxon>PACMAD clade</taxon>
        <taxon>Panicoideae</taxon>
        <taxon>Andropogonodae</taxon>
        <taxon>Andropogoneae</taxon>
        <taxon>Tripsacinae</taxon>
        <taxon>Zea</taxon>
    </lineage>
</organism>
<protein>
    <submittedName>
        <fullName evidence="1">Uncharacterized protein</fullName>
    </submittedName>
</protein>
<reference evidence="1" key="1">
    <citation type="submission" date="2015-12" db="EMBL/GenBank/DDBJ databases">
        <title>Update maize B73 reference genome by single molecule sequencing technologies.</title>
        <authorList>
            <consortium name="Maize Genome Sequencing Project"/>
            <person name="Ware D."/>
        </authorList>
    </citation>
    <scope>NUCLEOTIDE SEQUENCE [LARGE SCALE GENOMIC DNA]</scope>
    <source>
        <tissue evidence="1">Seedling</tissue>
    </source>
</reference>
<dbReference type="ExpressionAtlas" id="A0A1D6KW30">
    <property type="expression patterns" value="baseline and differential"/>
</dbReference>
<name>A0A1D6KW30_MAIZE</name>
<accession>A0A1D6KW30</accession>
<proteinExistence type="predicted"/>
<gene>
    <name evidence="1" type="ORF">ZEAMMB73_Zm00001d033051</name>
</gene>
<sequence>MVPWRHQLRQDLRWVVHRHWLMRRSTNTSAEAAEMGLLRDLHKAIKQTELALISVNPTIQSIRNYEKHYHQLE</sequence>
<dbReference type="PaxDb" id="4577-GRMZM2G083182_P01"/>
<dbReference type="AlphaFoldDB" id="A0A1D6KW30"/>